<evidence type="ECO:0000313" key="2">
    <source>
        <dbReference type="EMBL" id="KAF6827821.1"/>
    </source>
</evidence>
<feature type="region of interest" description="Disordered" evidence="1">
    <location>
        <begin position="187"/>
        <end position="213"/>
    </location>
</feature>
<proteinExistence type="predicted"/>
<evidence type="ECO:0000313" key="3">
    <source>
        <dbReference type="Proteomes" id="UP000639643"/>
    </source>
</evidence>
<comment type="caution">
    <text evidence="2">The sequence shown here is derived from an EMBL/GenBank/DDBJ whole genome shotgun (WGS) entry which is preliminary data.</text>
</comment>
<dbReference type="AlphaFoldDB" id="A0A8H6NCR7"/>
<gene>
    <name evidence="2" type="ORF">CMUS01_08828</name>
</gene>
<evidence type="ECO:0000256" key="1">
    <source>
        <dbReference type="SAM" id="MobiDB-lite"/>
    </source>
</evidence>
<keyword evidence="3" id="KW-1185">Reference proteome</keyword>
<dbReference type="EMBL" id="WIGM01000356">
    <property type="protein sequence ID" value="KAF6827821.1"/>
    <property type="molecule type" value="Genomic_DNA"/>
</dbReference>
<protein>
    <submittedName>
        <fullName evidence="2">Uncharacterized protein</fullName>
    </submittedName>
</protein>
<reference evidence="2" key="1">
    <citation type="journal article" date="2020" name="Phytopathology">
        <title>Genome Sequence Resources of Colletotrichum truncatum, C. plurivorum, C. musicola, and C. sojae: Four Species Pathogenic to Soybean (Glycine max).</title>
        <authorList>
            <person name="Rogerio F."/>
            <person name="Boufleur T.R."/>
            <person name="Ciampi-Guillardi M."/>
            <person name="Sukno S.A."/>
            <person name="Thon M.R."/>
            <person name="Massola Junior N.S."/>
            <person name="Baroncelli R."/>
        </authorList>
    </citation>
    <scope>NUCLEOTIDE SEQUENCE</scope>
    <source>
        <strain evidence="2">LFN0074</strain>
    </source>
</reference>
<accession>A0A8H6NCR7</accession>
<sequence length="240" mass="26135">MDVFVGNIDDPLGVLQKESHLVDRPSVMVAVLADFFDRVPDTQTCETSDKPTIISCLGRIRDLSCDFAYPSFPCRGRRDGPTDEGLSLFSCLLEPVSDSRRFERLRGSMDDVATDEDLSFFLYSLEPGSGSGRFGHVGDIVAIGYDPPSLVRYGKDLVPDSQDRAVCSWIAGLGRLIEDGFSLESPDGRIRSVPSGSDTSRGLESDCAEGHHASMSTTRRAALEMADIVEVHAANMVPVR</sequence>
<organism evidence="2 3">
    <name type="scientific">Colletotrichum musicola</name>
    <dbReference type="NCBI Taxonomy" id="2175873"/>
    <lineage>
        <taxon>Eukaryota</taxon>
        <taxon>Fungi</taxon>
        <taxon>Dikarya</taxon>
        <taxon>Ascomycota</taxon>
        <taxon>Pezizomycotina</taxon>
        <taxon>Sordariomycetes</taxon>
        <taxon>Hypocreomycetidae</taxon>
        <taxon>Glomerellales</taxon>
        <taxon>Glomerellaceae</taxon>
        <taxon>Colletotrichum</taxon>
        <taxon>Colletotrichum orchidearum species complex</taxon>
    </lineage>
</organism>
<name>A0A8H6NCR7_9PEZI</name>
<dbReference type="Proteomes" id="UP000639643">
    <property type="component" value="Unassembled WGS sequence"/>
</dbReference>
<feature type="compositionally biased region" description="Basic and acidic residues" evidence="1">
    <location>
        <begin position="201"/>
        <end position="212"/>
    </location>
</feature>